<sequence>MMPDISGKIRELARCSAACCWVYLLALTAAVSAQAQEVSLTIDGYATDYQWAHSSNRLAILIGANDANAWLYILDATLGEVTEKIALPTQEHIVTFGWLADDNGVLLATFNHDDGSGAFYRYRFSEKAFVNIYEHVERIYAQPTTITMDHGSSYWAATYVGEGHPDVAIYQDETMILATDVYPNTITAVRWKDHQLYCISGAYLEFGLTREQRSRHPEFSEEMQWGKDEAMVYALDPIAQHAQFVNISQVSLFNASPDNAYDLRIEQGEQRFTITFIRNSGE</sequence>
<dbReference type="EMBL" id="DF820455">
    <property type="protein sequence ID" value="GAK49334.1"/>
    <property type="molecule type" value="Genomic_DNA"/>
</dbReference>
<keyword evidence="3" id="KW-1185">Reference proteome</keyword>
<dbReference type="STRING" id="1499966.U14_00556"/>
<dbReference type="SUPFAM" id="SSF82171">
    <property type="entry name" value="DPP6 N-terminal domain-like"/>
    <property type="match status" value="1"/>
</dbReference>
<dbReference type="Proteomes" id="UP000030700">
    <property type="component" value="Unassembled WGS sequence"/>
</dbReference>
<accession>A0A0S6VW29</accession>
<protein>
    <submittedName>
        <fullName evidence="2">Uncharacterized protein</fullName>
    </submittedName>
</protein>
<proteinExistence type="predicted"/>
<dbReference type="AlphaFoldDB" id="A0A0S6VW29"/>
<gene>
    <name evidence="2" type="ORF">U14_00556</name>
</gene>
<evidence type="ECO:0000256" key="1">
    <source>
        <dbReference type="SAM" id="SignalP"/>
    </source>
</evidence>
<organism evidence="2">
    <name type="scientific">Candidatus Moduliflexus flocculans</name>
    <dbReference type="NCBI Taxonomy" id="1499966"/>
    <lineage>
        <taxon>Bacteria</taxon>
        <taxon>Candidatus Moduliflexota</taxon>
        <taxon>Candidatus Moduliflexia</taxon>
        <taxon>Candidatus Moduliflexales</taxon>
        <taxon>Candidatus Moduliflexaceae</taxon>
    </lineage>
</organism>
<reference evidence="2" key="1">
    <citation type="journal article" date="2015" name="PeerJ">
        <title>First genomic representation of candidate bacterial phylum KSB3 points to enhanced environmental sensing as a trigger of wastewater bulking.</title>
        <authorList>
            <person name="Sekiguchi Y."/>
            <person name="Ohashi A."/>
            <person name="Parks D.H."/>
            <person name="Yamauchi T."/>
            <person name="Tyson G.W."/>
            <person name="Hugenholtz P."/>
        </authorList>
    </citation>
    <scope>NUCLEOTIDE SEQUENCE [LARGE SCALE GENOMIC DNA]</scope>
</reference>
<evidence type="ECO:0000313" key="2">
    <source>
        <dbReference type="EMBL" id="GAK49334.1"/>
    </source>
</evidence>
<feature type="signal peptide" evidence="1">
    <location>
        <begin position="1"/>
        <end position="35"/>
    </location>
</feature>
<name>A0A0S6VW29_9BACT</name>
<evidence type="ECO:0000313" key="3">
    <source>
        <dbReference type="Proteomes" id="UP000030700"/>
    </source>
</evidence>
<keyword evidence="1" id="KW-0732">Signal</keyword>
<dbReference type="HOGENOM" id="CLU_985753_0_0_0"/>
<feature type="chain" id="PRO_5006631478" evidence="1">
    <location>
        <begin position="36"/>
        <end position="282"/>
    </location>
</feature>